<feature type="compositionally biased region" description="Pro residues" evidence="5">
    <location>
        <begin position="538"/>
        <end position="549"/>
    </location>
</feature>
<dbReference type="PANTHER" id="PTHR11472">
    <property type="entry name" value="DNA REPAIR DEAD HELICASE RAD3/XP-D SUBFAMILY MEMBER"/>
    <property type="match status" value="1"/>
</dbReference>
<dbReference type="PANTHER" id="PTHR11472:SF34">
    <property type="entry name" value="REGULATOR OF TELOMERE ELONGATION HELICASE 1"/>
    <property type="match status" value="1"/>
</dbReference>
<dbReference type="EMBL" id="NOXG01000002">
    <property type="protein sequence ID" value="PYD76766.1"/>
    <property type="molecule type" value="Genomic_DNA"/>
</dbReference>
<dbReference type="SMART" id="SM00491">
    <property type="entry name" value="HELICc2"/>
    <property type="match status" value="1"/>
</dbReference>
<dbReference type="InterPro" id="IPR027417">
    <property type="entry name" value="P-loop_NTPase"/>
</dbReference>
<evidence type="ECO:0000256" key="4">
    <source>
        <dbReference type="ARBA" id="ARBA00038058"/>
    </source>
</evidence>
<dbReference type="GO" id="GO:0006139">
    <property type="term" value="P:nucleobase-containing compound metabolic process"/>
    <property type="evidence" value="ECO:0007669"/>
    <property type="project" value="InterPro"/>
</dbReference>
<dbReference type="GO" id="GO:0003676">
    <property type="term" value="F:nucleic acid binding"/>
    <property type="evidence" value="ECO:0007669"/>
    <property type="project" value="InterPro"/>
</dbReference>
<dbReference type="Pfam" id="PF13307">
    <property type="entry name" value="Helicase_C_2"/>
    <property type="match status" value="1"/>
</dbReference>
<dbReference type="Gene3D" id="3.40.50.300">
    <property type="entry name" value="P-loop containing nucleotide triphosphate hydrolases"/>
    <property type="match status" value="2"/>
</dbReference>
<dbReference type="SUPFAM" id="SSF52540">
    <property type="entry name" value="P-loop containing nucleoside triphosphate hydrolases"/>
    <property type="match status" value="2"/>
</dbReference>
<dbReference type="InterPro" id="IPR045028">
    <property type="entry name" value="DinG/Rad3-like"/>
</dbReference>
<name>A0A318QAR0_9PROT</name>
<keyword evidence="3" id="KW-0067">ATP-binding</keyword>
<evidence type="ECO:0000313" key="8">
    <source>
        <dbReference type="Proteomes" id="UP000247609"/>
    </source>
</evidence>
<evidence type="ECO:0000259" key="6">
    <source>
        <dbReference type="PROSITE" id="PS51193"/>
    </source>
</evidence>
<comment type="caution">
    <text evidence="7">The sequence shown here is derived from an EMBL/GenBank/DDBJ whole genome shotgun (WGS) entry which is preliminary data.</text>
</comment>
<evidence type="ECO:0000256" key="3">
    <source>
        <dbReference type="ARBA" id="ARBA00022840"/>
    </source>
</evidence>
<dbReference type="GO" id="GO:0005524">
    <property type="term" value="F:ATP binding"/>
    <property type="evidence" value="ECO:0007669"/>
    <property type="project" value="UniProtKB-KW"/>
</dbReference>
<evidence type="ECO:0000256" key="1">
    <source>
        <dbReference type="ARBA" id="ARBA00022741"/>
    </source>
</evidence>
<evidence type="ECO:0000313" key="7">
    <source>
        <dbReference type="EMBL" id="PYD76766.1"/>
    </source>
</evidence>
<comment type="similarity">
    <text evidence="4">Belongs to the helicase family. DinG subfamily.</text>
</comment>
<dbReference type="GO" id="GO:0016818">
    <property type="term" value="F:hydrolase activity, acting on acid anhydrides, in phosphorus-containing anhydrides"/>
    <property type="evidence" value="ECO:0007669"/>
    <property type="project" value="InterPro"/>
</dbReference>
<dbReference type="InterPro" id="IPR006555">
    <property type="entry name" value="ATP-dep_Helicase_C"/>
</dbReference>
<gene>
    <name evidence="7" type="ORF">CFR71_03520</name>
</gene>
<evidence type="ECO:0000256" key="2">
    <source>
        <dbReference type="ARBA" id="ARBA00022801"/>
    </source>
</evidence>
<reference evidence="7 8" key="1">
    <citation type="submission" date="2017-07" db="EMBL/GenBank/DDBJ databases">
        <title>A draft genome sequence of Komagataeibacter sp. T5K1.</title>
        <authorList>
            <person name="Skraban J."/>
            <person name="Cleenwerck I."/>
            <person name="Vandamme P."/>
            <person name="Trcek J."/>
        </authorList>
    </citation>
    <scope>NUCLEOTIDE SEQUENCE [LARGE SCALE GENOMIC DNA]</scope>
    <source>
        <strain evidence="7 8">T5K1</strain>
    </source>
</reference>
<dbReference type="InterPro" id="IPR014013">
    <property type="entry name" value="Helic_SF1/SF2_ATP-bd_DinG/Rad3"/>
</dbReference>
<sequence length="994" mass="107842">MTAPPSLPDTAPALIARHGACSVLTPDGEILSLSPADVRRELRDWPAPVVIHAPATARRLDLPPPGQPTPWLDLLELFAFAMPARTVPPTVRGLGRALDFPLARIENAEADLLLDMADDLLGRIARQRHGADGPMMAALAFRMRQMGWAWGDSVCHALGVGTAIPPEDLQPNDAIRVWRTLPKWEEAAPRPPPGPHPVTPAEARARLSEILGPDAQTRAGQADFADVATAAFAPRDRRGAPHMVLAEAGTGTGKTLGYIAPSSVWARRNDAAVWISTYTRHLQRQIESELSRLYPEPAIRREHVVIRKGRENYLCLLNMEESVNIALSRGSNAAGAMIGLCLIARWATASADGDLSGGDLPGWFGDLFGRGLLAGIADRRGECIHGACPHYQRCFVEHSIRRARTADLVIANHALVMSQAAWHALDGAGTGSEDNIPTRYVFDEGHHLMDAADSAFSTELSGLEAAELRRWLLGAEGARSRARGLKRRLDDLVVGMPHLETPLDAALLAAHALPAPGWSARLADVRPTDAHPADAQDAPPPEPDAPPPQGELIETAAEPVEPVLSNPTEALLHLLRQQALARTHGAPGGPQRGTVECDLHPVPAPLTEAARTLARALQRLSTPLRTLVDRLGERLEDDADMLDSVSRERIEAAIRSIRKRALARVDGWIAMLGAVGDGRSSEPGDTPQYIDFIRLDRREGQRPGERDVGLYRHWLDPTIPFSAVLAAPAHGLLVTSATLRDENGSEDEDEAERAWEAAEARSGVTHLPMPALRASLASPFDYRRQSRAFIITDVAHDDPASLAGAYRTLFEASGGGGLGLFTAISRLRDVHARLAGPLEAAGLPLYAQHVDPMDNATLVDIFRSERNSCLLGTDAMRDGVDVPGQALRLVVFERVPWPRPDILHRERRIHLSGGAPSRYDDRIARLRLRQAFGRLIRSESDRGVFVLLDRRTPSRLLSAFPAGVAVHRMGLAHAVREITRFLQTGDGTHGVPPT</sequence>
<dbReference type="PROSITE" id="PS51193">
    <property type="entry name" value="HELICASE_ATP_BIND_2"/>
    <property type="match status" value="1"/>
</dbReference>
<feature type="region of interest" description="Disordered" evidence="5">
    <location>
        <begin position="527"/>
        <end position="551"/>
    </location>
</feature>
<feature type="domain" description="Helicase ATP-binding" evidence="6">
    <location>
        <begin position="207"/>
        <end position="492"/>
    </location>
</feature>
<organism evidence="7 8">
    <name type="scientific">Novacetimonas pomaceti</name>
    <dbReference type="NCBI Taxonomy" id="2021998"/>
    <lineage>
        <taxon>Bacteria</taxon>
        <taxon>Pseudomonadati</taxon>
        <taxon>Pseudomonadota</taxon>
        <taxon>Alphaproteobacteria</taxon>
        <taxon>Acetobacterales</taxon>
        <taxon>Acetobacteraceae</taxon>
        <taxon>Novacetimonas</taxon>
    </lineage>
</organism>
<accession>A0A318QAR0</accession>
<proteinExistence type="inferred from homology"/>
<dbReference type="AlphaFoldDB" id="A0A318QAR0"/>
<keyword evidence="7" id="KW-0347">Helicase</keyword>
<keyword evidence="2" id="KW-0378">Hydrolase</keyword>
<protein>
    <submittedName>
        <fullName evidence="7">DNA helicase</fullName>
    </submittedName>
</protein>
<dbReference type="GO" id="GO:0003678">
    <property type="term" value="F:DNA helicase activity"/>
    <property type="evidence" value="ECO:0007669"/>
    <property type="project" value="TreeGrafter"/>
</dbReference>
<dbReference type="RefSeq" id="WP_110527566.1">
    <property type="nucleotide sequence ID" value="NZ_NOXG01000002.1"/>
</dbReference>
<keyword evidence="1" id="KW-0547">Nucleotide-binding</keyword>
<evidence type="ECO:0000256" key="5">
    <source>
        <dbReference type="SAM" id="MobiDB-lite"/>
    </source>
</evidence>
<dbReference type="Proteomes" id="UP000247609">
    <property type="component" value="Unassembled WGS sequence"/>
</dbReference>